<gene>
    <name evidence="2" type="ORF">SAMN05444959_10360</name>
</gene>
<dbReference type="Proteomes" id="UP000198307">
    <property type="component" value="Unassembled WGS sequence"/>
</dbReference>
<reference evidence="2 3" key="1">
    <citation type="submission" date="2017-07" db="EMBL/GenBank/DDBJ databases">
        <authorList>
            <person name="Sun Z.S."/>
            <person name="Albrecht U."/>
            <person name="Echele G."/>
            <person name="Lee C.C."/>
        </authorList>
    </citation>
    <scope>NUCLEOTIDE SEQUENCE [LARGE SCALE GENOMIC DNA]</scope>
    <source>
        <strain evidence="2 3">DSM 14827</strain>
    </source>
</reference>
<dbReference type="OrthoDB" id="7778440at2"/>
<evidence type="ECO:0000313" key="3">
    <source>
        <dbReference type="Proteomes" id="UP000198307"/>
    </source>
</evidence>
<proteinExistence type="predicted"/>
<protein>
    <recommendedName>
        <fullName evidence="4">YMGG-like Gly-zipper</fullName>
    </recommendedName>
</protein>
<sequence>MQTSLFLRLAGLTVAAAGLSACASGYQTGLTPDAQRAVGGAAAGAVIAKVLDEDIAAGAAIGAAGGALCDDVGVCQKSY</sequence>
<dbReference type="RefSeq" id="WP_089343370.1">
    <property type="nucleotide sequence ID" value="NZ_CP067129.1"/>
</dbReference>
<evidence type="ECO:0000256" key="1">
    <source>
        <dbReference type="SAM" id="SignalP"/>
    </source>
</evidence>
<keyword evidence="3" id="KW-1185">Reference proteome</keyword>
<accession>A0A239PRL1</accession>
<feature type="signal peptide" evidence="1">
    <location>
        <begin position="1"/>
        <end position="23"/>
    </location>
</feature>
<feature type="chain" id="PRO_5013235377" description="YMGG-like Gly-zipper" evidence="1">
    <location>
        <begin position="24"/>
        <end position="79"/>
    </location>
</feature>
<keyword evidence="1" id="KW-0732">Signal</keyword>
<dbReference type="AlphaFoldDB" id="A0A239PRL1"/>
<organism evidence="2 3">
    <name type="scientific">Paracoccus seriniphilus</name>
    <dbReference type="NCBI Taxonomy" id="184748"/>
    <lineage>
        <taxon>Bacteria</taxon>
        <taxon>Pseudomonadati</taxon>
        <taxon>Pseudomonadota</taxon>
        <taxon>Alphaproteobacteria</taxon>
        <taxon>Rhodobacterales</taxon>
        <taxon>Paracoccaceae</taxon>
        <taxon>Paracoccus</taxon>
    </lineage>
</organism>
<evidence type="ECO:0000313" key="2">
    <source>
        <dbReference type="EMBL" id="SNT72562.1"/>
    </source>
</evidence>
<evidence type="ECO:0008006" key="4">
    <source>
        <dbReference type="Google" id="ProtNLM"/>
    </source>
</evidence>
<name>A0A239PRL1_9RHOB</name>
<dbReference type="EMBL" id="FZQB01000003">
    <property type="protein sequence ID" value="SNT72562.1"/>
    <property type="molecule type" value="Genomic_DNA"/>
</dbReference>